<dbReference type="Gene3D" id="1.10.132.120">
    <property type="match status" value="1"/>
</dbReference>
<dbReference type="Proteomes" id="UP000307000">
    <property type="component" value="Chromosome"/>
</dbReference>
<reference evidence="9 10" key="1">
    <citation type="submission" date="2018-12" db="EMBL/GenBank/DDBJ databases">
        <title>Complete Genome Sequence of Glutamicibacter creatinolyticus strain LGCM259,isolated from an abscess of a 12-year-old mare in Italy.</title>
        <authorList>
            <person name="Santos R.G."/>
            <person name="Silva A.L."/>
            <person name="Seyffert N."/>
            <person name="Castro T.L.P."/>
            <person name="Attili A.R."/>
            <person name="Rifici C."/>
            <person name="Mazzullo G."/>
            <person name="Brenig B."/>
            <person name="Venanzi F."/>
            <person name="Azevedo V."/>
        </authorList>
    </citation>
    <scope>NUCLEOTIDE SEQUENCE [LARGE SCALE GENOMIC DNA]</scope>
    <source>
        <strain evidence="9 10">LGCM 259</strain>
    </source>
</reference>
<dbReference type="PRINTS" id="PR00416">
    <property type="entry name" value="EUTPISMRASEI"/>
</dbReference>
<keyword evidence="6" id="KW-0413">Isomerase</keyword>
<accession>A0A5B7WWC3</accession>
<dbReference type="GO" id="GO:0006265">
    <property type="term" value="P:DNA topological change"/>
    <property type="evidence" value="ECO:0007669"/>
    <property type="project" value="InterPro"/>
</dbReference>
<evidence type="ECO:0000259" key="8">
    <source>
        <dbReference type="Pfam" id="PF21338"/>
    </source>
</evidence>
<keyword evidence="9" id="KW-0808">Transferase</keyword>
<dbReference type="Pfam" id="PF21338">
    <property type="entry name" value="Top1B_N_bact"/>
    <property type="match status" value="1"/>
</dbReference>
<feature type="domain" description="DNA topoisomerase I catalytic core eukaryotic-type" evidence="7">
    <location>
        <begin position="82"/>
        <end position="290"/>
    </location>
</feature>
<dbReference type="InterPro" id="IPR011010">
    <property type="entry name" value="DNA_brk_join_enz"/>
</dbReference>
<dbReference type="GO" id="GO:0003677">
    <property type="term" value="F:DNA binding"/>
    <property type="evidence" value="ECO:0007669"/>
    <property type="project" value="UniProtKB-KW"/>
</dbReference>
<keyword evidence="10" id="KW-1185">Reference proteome</keyword>
<dbReference type="EC" id="5.6.2.1" evidence="3"/>
<dbReference type="InterPro" id="IPR013500">
    <property type="entry name" value="TopoI_cat_euk"/>
</dbReference>
<dbReference type="AlphaFoldDB" id="A0A5B7WWC3"/>
<dbReference type="SUPFAM" id="SSF55869">
    <property type="entry name" value="DNA topoisomerase I domain"/>
    <property type="match status" value="1"/>
</dbReference>
<evidence type="ECO:0000256" key="6">
    <source>
        <dbReference type="ARBA" id="ARBA00023235"/>
    </source>
</evidence>
<dbReference type="PROSITE" id="PS52038">
    <property type="entry name" value="TOPO_IB_2"/>
    <property type="match status" value="1"/>
</dbReference>
<evidence type="ECO:0000313" key="10">
    <source>
        <dbReference type="Proteomes" id="UP000307000"/>
    </source>
</evidence>
<comment type="similarity">
    <text evidence="2">Belongs to the type IB topoisomerase family.</text>
</comment>
<dbReference type="Gene3D" id="3.30.66.10">
    <property type="entry name" value="DNA topoisomerase I domain"/>
    <property type="match status" value="1"/>
</dbReference>
<proteinExistence type="inferred from homology"/>
<gene>
    <name evidence="9" type="ORF">GcLGCM259_2500</name>
</gene>
<protein>
    <recommendedName>
        <fullName evidence="3">DNA topoisomerase</fullName>
        <ecNumber evidence="3">5.6.2.1</ecNumber>
    </recommendedName>
</protein>
<dbReference type="InterPro" id="IPR035447">
    <property type="entry name" value="DNA_topo_I_N_sf"/>
</dbReference>
<comment type="catalytic activity">
    <reaction evidence="1">
        <text>ATP-independent breakage of single-stranded DNA, followed by passage and rejoining.</text>
        <dbReference type="EC" id="5.6.2.1"/>
    </reaction>
</comment>
<sequence>MARGSVRRRRGRLQISRQLRRGEFVYLQRGEQITDPEELERIKALVIPPAWHDVQISASPSAKVLARGVDDAGRRQAIYHPSFRRRREEEKFAKLSEFGQALPALRKQVAADMERRGTSREKVVACVIKVLDKGYLRIGTPKYARQYRSYGATTLRRRHTRIKGTSVTFDFNGKSGQHQTVTIEDAQMARFVKKLREMPGYEVFRFTDDEGQLCSVRSEHVNEYLHTNMGSQFTAKDFRTWGGTLTAFASLLDAEVDGASPQRELTRAEREAVKQAASVLGNTQSTARKAYIAPRVLKLAGDPEKLEDLRGERKRRRARKYLSVDEQCLLQLLEEDSA</sequence>
<dbReference type="Pfam" id="PF01028">
    <property type="entry name" value="Topoisom_I"/>
    <property type="match status" value="1"/>
</dbReference>
<dbReference type="SUPFAM" id="SSF56349">
    <property type="entry name" value="DNA breaking-rejoining enzymes"/>
    <property type="match status" value="1"/>
</dbReference>
<evidence type="ECO:0000256" key="3">
    <source>
        <dbReference type="ARBA" id="ARBA00012891"/>
    </source>
</evidence>
<dbReference type="GO" id="GO:0003917">
    <property type="term" value="F:DNA topoisomerase type I (single strand cut, ATP-independent) activity"/>
    <property type="evidence" value="ECO:0007669"/>
    <property type="project" value="UniProtKB-EC"/>
</dbReference>
<dbReference type="EMBL" id="CP034412">
    <property type="protein sequence ID" value="QCY48207.1"/>
    <property type="molecule type" value="Genomic_DNA"/>
</dbReference>
<dbReference type="RefSeq" id="WP_138175725.1">
    <property type="nucleotide sequence ID" value="NZ_JBEYJE010000001.1"/>
</dbReference>
<dbReference type="InterPro" id="IPR049331">
    <property type="entry name" value="Top1B_N_bact"/>
</dbReference>
<dbReference type="InterPro" id="IPR001631">
    <property type="entry name" value="TopoI"/>
</dbReference>
<evidence type="ECO:0000313" key="9">
    <source>
        <dbReference type="EMBL" id="QCY48207.1"/>
    </source>
</evidence>
<keyword evidence="4" id="KW-0799">Topoisomerase</keyword>
<name>A0A5B7WWC3_9MICC</name>
<dbReference type="GO" id="GO:0016740">
    <property type="term" value="F:transferase activity"/>
    <property type="evidence" value="ECO:0007669"/>
    <property type="project" value="UniProtKB-KW"/>
</dbReference>
<dbReference type="KEGG" id="gcr:GcLGCM259_2500"/>
<evidence type="ECO:0000256" key="2">
    <source>
        <dbReference type="ARBA" id="ARBA00006645"/>
    </source>
</evidence>
<dbReference type="Gene3D" id="3.90.15.10">
    <property type="entry name" value="Topoisomerase I, Chain A, domain 3"/>
    <property type="match status" value="1"/>
</dbReference>
<dbReference type="InterPro" id="IPR014711">
    <property type="entry name" value="TopoI_cat_a-hlx-sub_euk"/>
</dbReference>
<evidence type="ECO:0000259" key="7">
    <source>
        <dbReference type="Pfam" id="PF01028"/>
    </source>
</evidence>
<organism evidence="9 10">
    <name type="scientific">Glutamicibacter creatinolyticus</name>
    <dbReference type="NCBI Taxonomy" id="162496"/>
    <lineage>
        <taxon>Bacteria</taxon>
        <taxon>Bacillati</taxon>
        <taxon>Actinomycetota</taxon>
        <taxon>Actinomycetes</taxon>
        <taxon>Micrococcales</taxon>
        <taxon>Micrococcaceae</taxon>
        <taxon>Glutamicibacter</taxon>
    </lineage>
</organism>
<evidence type="ECO:0000256" key="4">
    <source>
        <dbReference type="ARBA" id="ARBA00023029"/>
    </source>
</evidence>
<feature type="domain" description="DNA topoisomerase IB N-terminal" evidence="8">
    <location>
        <begin position="24"/>
        <end position="70"/>
    </location>
</feature>
<keyword evidence="5" id="KW-0238">DNA-binding</keyword>
<evidence type="ECO:0000256" key="1">
    <source>
        <dbReference type="ARBA" id="ARBA00000213"/>
    </source>
</evidence>
<evidence type="ECO:0000256" key="5">
    <source>
        <dbReference type="ARBA" id="ARBA00023125"/>
    </source>
</evidence>